<evidence type="ECO:0000256" key="1">
    <source>
        <dbReference type="SAM" id="SignalP"/>
    </source>
</evidence>
<dbReference type="Gene3D" id="3.10.28.10">
    <property type="entry name" value="Homing endonucleases"/>
    <property type="match status" value="1"/>
</dbReference>
<keyword evidence="1" id="KW-0732">Signal</keyword>
<dbReference type="GeneID" id="67144806"/>
<feature type="chain" id="PRO_5032360639" description="LAGLIDADG homing endonuclease" evidence="1">
    <location>
        <begin position="21"/>
        <end position="149"/>
    </location>
</feature>
<evidence type="ECO:0000313" key="2">
    <source>
        <dbReference type="EMBL" id="QQP21461.1"/>
    </source>
</evidence>
<gene>
    <name evidence="2" type="primary">orf149</name>
</gene>
<dbReference type="InterPro" id="IPR027434">
    <property type="entry name" value="Homing_endonucl"/>
</dbReference>
<keyword evidence="2" id="KW-0496">Mitochondrion</keyword>
<evidence type="ECO:0008006" key="3">
    <source>
        <dbReference type="Google" id="ProtNLM"/>
    </source>
</evidence>
<dbReference type="RefSeq" id="YP_010146953.1">
    <property type="nucleotide sequence ID" value="NC_057071.1"/>
</dbReference>
<geneLocation type="mitochondrion" evidence="2"/>
<feature type="signal peptide" evidence="1">
    <location>
        <begin position="1"/>
        <end position="20"/>
    </location>
</feature>
<dbReference type="EMBL" id="MT364879">
    <property type="protein sequence ID" value="QQP21461.1"/>
    <property type="molecule type" value="Genomic_DNA"/>
</dbReference>
<protein>
    <recommendedName>
        <fullName evidence="3">LAGLIDADG homing endonuclease</fullName>
    </recommendedName>
</protein>
<sequence>MLLFLLVIFFYRTIPPIVVGVDLFEFKTGTLLLNPIYTLAIPILKRKRGYMPKEEKIRVSNNVPDWFKQVVCGLMLSDASIRMNGSQATMSVQQTHKELTEEVWKMCFQLNLVLSDIHIIDRINRKLVYSFQTLSLPFSLLYIRNGTKK</sequence>
<accession>A0A884P6K1</accession>
<proteinExistence type="predicted"/>
<dbReference type="SUPFAM" id="SSF55608">
    <property type="entry name" value="Homing endonucleases"/>
    <property type="match status" value="1"/>
</dbReference>
<name>A0A884P6K1_CYCAE</name>
<dbReference type="AlphaFoldDB" id="A0A884P6K1"/>
<reference evidence="2" key="1">
    <citation type="journal article" date="2020" name="Comput. Struct. Biotechnol. J.">
        <title>Large inverted repeats identified by intra-specific comparison of mitochondrial genomes provide insights into the evolution of Agrocybe aegerita.</title>
        <authorList>
            <person name="Liu X."/>
            <person name="Wu X."/>
            <person name="Tan H."/>
            <person name="Xie B."/>
            <person name="Deng Y."/>
        </authorList>
    </citation>
    <scope>NUCLEOTIDE SEQUENCE</scope>
    <source>
        <strain evidence="2">Ag0067</strain>
    </source>
</reference>
<organism evidence="2">
    <name type="scientific">Cyclocybe aegerita</name>
    <name type="common">Black poplar mushroom</name>
    <name type="synonym">Agrocybe aegerita</name>
    <dbReference type="NCBI Taxonomy" id="1973307"/>
    <lineage>
        <taxon>Eukaryota</taxon>
        <taxon>Fungi</taxon>
        <taxon>Dikarya</taxon>
        <taxon>Basidiomycota</taxon>
        <taxon>Agaricomycotina</taxon>
        <taxon>Agaricomycetes</taxon>
        <taxon>Agaricomycetidae</taxon>
        <taxon>Agaricales</taxon>
        <taxon>Agaricineae</taxon>
        <taxon>Bolbitiaceae</taxon>
        <taxon>Cyclocybe</taxon>
    </lineage>
</organism>